<dbReference type="SMART" id="SM00283">
    <property type="entry name" value="MA"/>
    <property type="match status" value="1"/>
</dbReference>
<dbReference type="GO" id="GO:0016020">
    <property type="term" value="C:membrane"/>
    <property type="evidence" value="ECO:0007669"/>
    <property type="project" value="InterPro"/>
</dbReference>
<keyword evidence="1 3" id="KW-0807">Transducer</keyword>
<evidence type="ECO:0000256" key="3">
    <source>
        <dbReference type="PROSITE-ProRule" id="PRU00284"/>
    </source>
</evidence>
<comment type="caution">
    <text evidence="7">The sequence shown here is derived from an EMBL/GenBank/DDBJ whole genome shotgun (WGS) entry which is preliminary data.</text>
</comment>
<dbReference type="PROSITE" id="PS50111">
    <property type="entry name" value="CHEMOTAXIS_TRANSDUC_2"/>
    <property type="match status" value="1"/>
</dbReference>
<dbReference type="PRINTS" id="PR00260">
    <property type="entry name" value="CHEMTRNSDUCR"/>
</dbReference>
<dbReference type="Gene3D" id="1.10.287.950">
    <property type="entry name" value="Methyl-accepting chemotaxis protein"/>
    <property type="match status" value="1"/>
</dbReference>
<keyword evidence="4" id="KW-0175">Coiled coil</keyword>
<dbReference type="Pfam" id="PF00015">
    <property type="entry name" value="MCPsignal"/>
    <property type="match status" value="1"/>
</dbReference>
<dbReference type="GO" id="GO:0004888">
    <property type="term" value="F:transmembrane signaling receptor activity"/>
    <property type="evidence" value="ECO:0007669"/>
    <property type="project" value="InterPro"/>
</dbReference>
<proteinExistence type="inferred from homology"/>
<evidence type="ECO:0000313" key="7">
    <source>
        <dbReference type="EMBL" id="RJF84450.1"/>
    </source>
</evidence>
<dbReference type="AlphaFoldDB" id="A0A418W343"/>
<dbReference type="PROSITE" id="PS50885">
    <property type="entry name" value="HAMP"/>
    <property type="match status" value="1"/>
</dbReference>
<evidence type="ECO:0000256" key="4">
    <source>
        <dbReference type="SAM" id="Coils"/>
    </source>
</evidence>
<keyword evidence="8" id="KW-1185">Reference proteome</keyword>
<sequence>MVTLTLRQRLAVLPISFALALLLVGGGAAGSLFFAARATDEVIVIGEALSNHQQGDMMHDALRADVLAALLAGPQASPDTRAELQRELSEHTDSFRATLRANSALSLPKTVQEAVSGVVPALDDYIRAAEGMVVLALTDTAKANAELPRFVEIFTALEDRNEAVSTLILAENRNRAARASAFGGETIELVGAVTLLALIGATLLTRHVGRSISRPLNAAIQGIEAIGAGRRDIALSYPVDDTIGRVVGAVMTLQEQAMALDAARDRSKTNRDEERRKMAALEEATNAFTRQVETIVQTLGATGGQLHATADSMARSAAHASAEINDVRSHAERAATTVRGGAAAADSLGASIGEVGRHTGDAARMSAEAVSRADEATQRIHELSQASLRIGDVVGLITSIASQTNLLALNATIEAARAGEAGKGFAVVANEVKSLANQTTRATEDIQAQIAGIQDIVQRTVQAMGSVASTVESVRGTGATIADAVSRQTDATHGIVSAMTEGAASVTIVVEHLGGVHDTVVATDRAAADLAVAAAQLNTQMTALRAEVDGYTHAVKAG</sequence>
<name>A0A418W343_9PROT</name>
<feature type="domain" description="HAMP" evidence="6">
    <location>
        <begin position="210"/>
        <end position="262"/>
    </location>
</feature>
<dbReference type="OrthoDB" id="3378718at2"/>
<dbReference type="PANTHER" id="PTHR32089:SF112">
    <property type="entry name" value="LYSOZYME-LIKE PROTEIN-RELATED"/>
    <property type="match status" value="1"/>
</dbReference>
<dbReference type="SUPFAM" id="SSF58104">
    <property type="entry name" value="Methyl-accepting chemotaxis protein (MCP) signaling domain"/>
    <property type="match status" value="1"/>
</dbReference>
<organism evidence="7 8">
    <name type="scientific">Azospirillum cavernae</name>
    <dbReference type="NCBI Taxonomy" id="2320860"/>
    <lineage>
        <taxon>Bacteria</taxon>
        <taxon>Pseudomonadati</taxon>
        <taxon>Pseudomonadota</taxon>
        <taxon>Alphaproteobacteria</taxon>
        <taxon>Rhodospirillales</taxon>
        <taxon>Azospirillaceae</taxon>
        <taxon>Azospirillum</taxon>
    </lineage>
</organism>
<dbReference type="RefSeq" id="WP_119830099.1">
    <property type="nucleotide sequence ID" value="NZ_QYUL01000001.1"/>
</dbReference>
<dbReference type="InterPro" id="IPR003660">
    <property type="entry name" value="HAMP_dom"/>
</dbReference>
<dbReference type="Proteomes" id="UP000283458">
    <property type="component" value="Unassembled WGS sequence"/>
</dbReference>
<dbReference type="EMBL" id="QYUL01000001">
    <property type="protein sequence ID" value="RJF84450.1"/>
    <property type="molecule type" value="Genomic_DNA"/>
</dbReference>
<feature type="domain" description="Methyl-accepting transducer" evidence="5">
    <location>
        <begin position="309"/>
        <end position="545"/>
    </location>
</feature>
<gene>
    <name evidence="7" type="ORF">D3877_07855</name>
</gene>
<dbReference type="PANTHER" id="PTHR32089">
    <property type="entry name" value="METHYL-ACCEPTING CHEMOTAXIS PROTEIN MCPB"/>
    <property type="match status" value="1"/>
</dbReference>
<dbReference type="InterPro" id="IPR004089">
    <property type="entry name" value="MCPsignal_dom"/>
</dbReference>
<evidence type="ECO:0000259" key="6">
    <source>
        <dbReference type="PROSITE" id="PS50885"/>
    </source>
</evidence>
<reference evidence="7 8" key="1">
    <citation type="submission" date="2018-09" db="EMBL/GenBank/DDBJ databases">
        <authorList>
            <person name="Zhu H."/>
        </authorList>
    </citation>
    <scope>NUCLEOTIDE SEQUENCE [LARGE SCALE GENOMIC DNA]</scope>
    <source>
        <strain evidence="7 8">K2W22B-5</strain>
    </source>
</reference>
<dbReference type="InterPro" id="IPR004090">
    <property type="entry name" value="Chemotax_Me-accpt_rcpt"/>
</dbReference>
<comment type="similarity">
    <text evidence="2">Belongs to the methyl-accepting chemotaxis (MCP) protein family.</text>
</comment>
<protein>
    <submittedName>
        <fullName evidence="7">Methyl-accepting chemotaxis protein</fullName>
    </submittedName>
</protein>
<evidence type="ECO:0000256" key="2">
    <source>
        <dbReference type="ARBA" id="ARBA00029447"/>
    </source>
</evidence>
<evidence type="ECO:0000259" key="5">
    <source>
        <dbReference type="PROSITE" id="PS50111"/>
    </source>
</evidence>
<feature type="coiled-coil region" evidence="4">
    <location>
        <begin position="264"/>
        <end position="291"/>
    </location>
</feature>
<dbReference type="GO" id="GO:0007165">
    <property type="term" value="P:signal transduction"/>
    <property type="evidence" value="ECO:0007669"/>
    <property type="project" value="UniProtKB-KW"/>
</dbReference>
<evidence type="ECO:0000313" key="8">
    <source>
        <dbReference type="Proteomes" id="UP000283458"/>
    </source>
</evidence>
<evidence type="ECO:0000256" key="1">
    <source>
        <dbReference type="ARBA" id="ARBA00023224"/>
    </source>
</evidence>
<accession>A0A418W343</accession>
<dbReference type="GO" id="GO:0006935">
    <property type="term" value="P:chemotaxis"/>
    <property type="evidence" value="ECO:0007669"/>
    <property type="project" value="InterPro"/>
</dbReference>